<dbReference type="Proteomes" id="UP000053263">
    <property type="component" value="Unassembled WGS sequence"/>
</dbReference>
<dbReference type="HOGENOM" id="CLU_754634_0_0_1"/>
<organism evidence="1 2">
    <name type="scientific">Plicaturopsis crispa FD-325 SS-3</name>
    <dbReference type="NCBI Taxonomy" id="944288"/>
    <lineage>
        <taxon>Eukaryota</taxon>
        <taxon>Fungi</taxon>
        <taxon>Dikarya</taxon>
        <taxon>Basidiomycota</taxon>
        <taxon>Agaricomycotina</taxon>
        <taxon>Agaricomycetes</taxon>
        <taxon>Agaricomycetidae</taxon>
        <taxon>Amylocorticiales</taxon>
        <taxon>Amylocorticiaceae</taxon>
        <taxon>Plicatura</taxon>
        <taxon>Plicaturopsis crispa</taxon>
    </lineage>
</organism>
<dbReference type="Gene3D" id="3.80.10.10">
    <property type="entry name" value="Ribonuclease Inhibitor"/>
    <property type="match status" value="1"/>
</dbReference>
<dbReference type="EMBL" id="KN832571">
    <property type="protein sequence ID" value="KII84314.1"/>
    <property type="molecule type" value="Genomic_DNA"/>
</dbReference>
<dbReference type="AlphaFoldDB" id="A0A0C9T4S6"/>
<gene>
    <name evidence="1" type="ORF">PLICRDRAFT_360701</name>
</gene>
<keyword evidence="2" id="KW-1185">Reference proteome</keyword>
<name>A0A0C9T4S6_PLICR</name>
<protein>
    <recommendedName>
        <fullName evidence="3">F-box domain-containing protein</fullName>
    </recommendedName>
</protein>
<reference evidence="1 2" key="1">
    <citation type="submission" date="2014-06" db="EMBL/GenBank/DDBJ databases">
        <title>Evolutionary Origins and Diversification of the Mycorrhizal Mutualists.</title>
        <authorList>
            <consortium name="DOE Joint Genome Institute"/>
            <consortium name="Mycorrhizal Genomics Consortium"/>
            <person name="Kohler A."/>
            <person name="Kuo A."/>
            <person name="Nagy L.G."/>
            <person name="Floudas D."/>
            <person name="Copeland A."/>
            <person name="Barry K.W."/>
            <person name="Cichocki N."/>
            <person name="Veneault-Fourrey C."/>
            <person name="LaButti K."/>
            <person name="Lindquist E.A."/>
            <person name="Lipzen A."/>
            <person name="Lundell T."/>
            <person name="Morin E."/>
            <person name="Murat C."/>
            <person name="Riley R."/>
            <person name="Ohm R."/>
            <person name="Sun H."/>
            <person name="Tunlid A."/>
            <person name="Henrissat B."/>
            <person name="Grigoriev I.V."/>
            <person name="Hibbett D.S."/>
            <person name="Martin F."/>
        </authorList>
    </citation>
    <scope>NUCLEOTIDE SEQUENCE [LARGE SCALE GENOMIC DNA]</scope>
    <source>
        <strain evidence="1 2">FD-325 SS-3</strain>
    </source>
</reference>
<evidence type="ECO:0000313" key="2">
    <source>
        <dbReference type="Proteomes" id="UP000053263"/>
    </source>
</evidence>
<dbReference type="OrthoDB" id="3062575at2759"/>
<accession>A0A0C9T4S6</accession>
<sequence>MTSRATAMLPSELLDIIFSLFYHDICAGKRNTFMPVLYVNKQWHAVAERRMYASLEATNMRLINILLVCATLENPNIAALVKEVHLEVELNDDSDGRYDARLLQRCPLASVVRLQLQIRLYSAWASLGRFKSSLAQRPWLTDLAIVGLACTVSEVLSMLKHWPKLEKLVMQYLTADTAPTAIPTHETFAPNCCPSLRIVDIKTCLCLSDRDLQTLATLAPAVHDFSAVFVDSSRYITSAGLCVALCLWAPRLQSLFLQLDALSIENVYPALSHLTALRTSSDLISVQLLSNTGYGTRIARLHYTVTSPHELEQFATYLRNVKFMPALRVLTVDSCEVPRRDSLSSHVTIARIAAERGIDLTVVASWS</sequence>
<proteinExistence type="predicted"/>
<evidence type="ECO:0000313" key="1">
    <source>
        <dbReference type="EMBL" id="KII84314.1"/>
    </source>
</evidence>
<dbReference type="InterPro" id="IPR032675">
    <property type="entry name" value="LRR_dom_sf"/>
</dbReference>
<evidence type="ECO:0008006" key="3">
    <source>
        <dbReference type="Google" id="ProtNLM"/>
    </source>
</evidence>